<evidence type="ECO:0000256" key="6">
    <source>
        <dbReference type="ARBA" id="ARBA00023136"/>
    </source>
</evidence>
<evidence type="ECO:0000256" key="7">
    <source>
        <dbReference type="RuleBase" id="RU362044"/>
    </source>
</evidence>
<evidence type="ECO:0000313" key="9">
    <source>
        <dbReference type="Proteomes" id="UP000238937"/>
    </source>
</evidence>
<evidence type="ECO:0000256" key="2">
    <source>
        <dbReference type="ARBA" id="ARBA00007556"/>
    </source>
</evidence>
<reference evidence="8 9" key="1">
    <citation type="submission" date="2018-03" db="EMBL/GenBank/DDBJ databases">
        <title>The ancient ancestry and fast evolution of plastids.</title>
        <authorList>
            <person name="Moore K.R."/>
            <person name="Magnabosco C."/>
            <person name="Momper L."/>
            <person name="Gold D.A."/>
            <person name="Bosak T."/>
            <person name="Fournier G.P."/>
        </authorList>
    </citation>
    <scope>NUCLEOTIDE SEQUENCE [LARGE SCALE GENOMIC DNA]</scope>
    <source>
        <strain evidence="8 9">CCALA 037</strain>
    </source>
</reference>
<evidence type="ECO:0000256" key="4">
    <source>
        <dbReference type="ARBA" id="ARBA00022692"/>
    </source>
</evidence>
<dbReference type="Proteomes" id="UP000238937">
    <property type="component" value="Unassembled WGS sequence"/>
</dbReference>
<feature type="transmembrane region" description="Helical" evidence="7">
    <location>
        <begin position="145"/>
        <end position="175"/>
    </location>
</feature>
<dbReference type="GO" id="GO:0043190">
    <property type="term" value="C:ATP-binding cassette (ABC) transporter complex"/>
    <property type="evidence" value="ECO:0007669"/>
    <property type="project" value="InterPro"/>
</dbReference>
<dbReference type="InterPro" id="IPR030802">
    <property type="entry name" value="Permease_MalE"/>
</dbReference>
<keyword evidence="3" id="KW-0813">Transport</keyword>
<sequence length="262" mass="27669">MSPRSGANSQPYGYIRFAFTLLLIGQVWLHLIQGKTCLKKVPEHLFKTGPASMLPVLLANLMAGMIFTIQTARQLESMGTINSVGGIFALAFGRELAPILTACVVAGQVGSAFAAEIGAMKISEQIDALYTLRTDPIDYLILPRVLACCAMVPILIILGLVFGIGGGIFAAAQLYQVPPLVFLDSVRSFLLTNDLLMLGFKGILFGIAIGAIGCGWGMTTYGGVKQVGESATAAVIVSGLSIFAIDLAISILFGDLPIKKPM</sequence>
<dbReference type="Pfam" id="PF02405">
    <property type="entry name" value="MlaE"/>
    <property type="match status" value="1"/>
</dbReference>
<feature type="transmembrane region" description="Helical" evidence="7">
    <location>
        <begin position="12"/>
        <end position="31"/>
    </location>
</feature>
<keyword evidence="9" id="KW-1185">Reference proteome</keyword>
<dbReference type="InterPro" id="IPR003453">
    <property type="entry name" value="ABC_MlaE_roteobac"/>
</dbReference>
<evidence type="ECO:0000256" key="1">
    <source>
        <dbReference type="ARBA" id="ARBA00004141"/>
    </source>
</evidence>
<comment type="caution">
    <text evidence="8">The sequence shown here is derived from an EMBL/GenBank/DDBJ whole genome shotgun (WGS) entry which is preliminary data.</text>
</comment>
<dbReference type="NCBIfam" id="TIGR00056">
    <property type="entry name" value="MlaE family lipid ABC transporter permease subunit"/>
    <property type="match status" value="1"/>
</dbReference>
<organism evidence="8 9">
    <name type="scientific">Chamaesiphon polymorphus CCALA 037</name>
    <dbReference type="NCBI Taxonomy" id="2107692"/>
    <lineage>
        <taxon>Bacteria</taxon>
        <taxon>Bacillati</taxon>
        <taxon>Cyanobacteriota</taxon>
        <taxon>Cyanophyceae</taxon>
        <taxon>Gomontiellales</taxon>
        <taxon>Chamaesiphonaceae</taxon>
        <taxon>Chamaesiphon</taxon>
    </lineage>
</organism>
<accession>A0A2T1GDR1</accession>
<gene>
    <name evidence="8" type="ORF">C7B77_14395</name>
</gene>
<name>A0A2T1GDR1_9CYAN</name>
<evidence type="ECO:0000256" key="5">
    <source>
        <dbReference type="ARBA" id="ARBA00022989"/>
    </source>
</evidence>
<keyword evidence="4 7" id="KW-0812">Transmembrane</keyword>
<keyword evidence="6 7" id="KW-0472">Membrane</keyword>
<comment type="subcellular location">
    <subcellularLocation>
        <location evidence="1">Membrane</location>
        <topology evidence="1">Multi-pass membrane protein</topology>
    </subcellularLocation>
</comment>
<feature type="transmembrane region" description="Helical" evidence="7">
    <location>
        <begin position="51"/>
        <end position="69"/>
    </location>
</feature>
<dbReference type="PANTHER" id="PTHR30188">
    <property type="entry name" value="ABC TRANSPORTER PERMEASE PROTEIN-RELATED"/>
    <property type="match status" value="1"/>
</dbReference>
<dbReference type="AlphaFoldDB" id="A0A2T1GDR1"/>
<dbReference type="EMBL" id="PVWO01000174">
    <property type="protein sequence ID" value="PSB55628.1"/>
    <property type="molecule type" value="Genomic_DNA"/>
</dbReference>
<dbReference type="RefSeq" id="WP_106305938.1">
    <property type="nucleotide sequence ID" value="NZ_PVWO01000174.1"/>
</dbReference>
<comment type="similarity">
    <text evidence="2 7">Belongs to the MlaE permease family.</text>
</comment>
<dbReference type="PANTHER" id="PTHR30188:SF4">
    <property type="entry name" value="PROTEIN TRIGALACTOSYLDIACYLGLYCEROL 1, CHLOROPLASTIC"/>
    <property type="match status" value="1"/>
</dbReference>
<protein>
    <submittedName>
        <fullName evidence="8">Transporter</fullName>
    </submittedName>
</protein>
<feature type="transmembrane region" description="Helical" evidence="7">
    <location>
        <begin position="195"/>
        <end position="219"/>
    </location>
</feature>
<evidence type="ECO:0000313" key="8">
    <source>
        <dbReference type="EMBL" id="PSB55628.1"/>
    </source>
</evidence>
<feature type="transmembrane region" description="Helical" evidence="7">
    <location>
        <begin position="231"/>
        <end position="253"/>
    </location>
</feature>
<dbReference type="GO" id="GO:0005548">
    <property type="term" value="F:phospholipid transporter activity"/>
    <property type="evidence" value="ECO:0007669"/>
    <property type="project" value="TreeGrafter"/>
</dbReference>
<evidence type="ECO:0000256" key="3">
    <source>
        <dbReference type="ARBA" id="ARBA00022448"/>
    </source>
</evidence>
<keyword evidence="5 7" id="KW-1133">Transmembrane helix</keyword>
<proteinExistence type="inferred from homology"/>
<dbReference type="OrthoDB" id="9810518at2"/>